<gene>
    <name evidence="1" type="ORF">RQP52_23195</name>
</gene>
<proteinExistence type="predicted"/>
<dbReference type="Proteomes" id="UP001260980">
    <property type="component" value="Unassembled WGS sequence"/>
</dbReference>
<evidence type="ECO:0000313" key="1">
    <source>
        <dbReference type="EMBL" id="MDU0203995.1"/>
    </source>
</evidence>
<sequence length="61" mass="7280">MELNARQRGQTHCFYLEFLRLTLQGHKTGEHDSLSQEDFDAFLQIMKRVKSITRLYWGFTS</sequence>
<dbReference type="EMBL" id="JAWCUD010000009">
    <property type="protein sequence ID" value="MDU0203995.1"/>
    <property type="molecule type" value="Genomic_DNA"/>
</dbReference>
<comment type="caution">
    <text evidence="1">The sequence shown here is derived from an EMBL/GenBank/DDBJ whole genome shotgun (WGS) entry which is preliminary data.</text>
</comment>
<keyword evidence="2" id="KW-1185">Reference proteome</keyword>
<protein>
    <submittedName>
        <fullName evidence="1">Uncharacterized protein</fullName>
    </submittedName>
</protein>
<organism evidence="1 2">
    <name type="scientific">Paenibacillus violae</name>
    <dbReference type="NCBI Taxonomy" id="3077234"/>
    <lineage>
        <taxon>Bacteria</taxon>
        <taxon>Bacillati</taxon>
        <taxon>Bacillota</taxon>
        <taxon>Bacilli</taxon>
        <taxon>Bacillales</taxon>
        <taxon>Paenibacillaceae</taxon>
        <taxon>Paenibacillus</taxon>
    </lineage>
</organism>
<reference evidence="1 2" key="1">
    <citation type="submission" date="2023-10" db="EMBL/GenBank/DDBJ databases">
        <title>Paenibacillus strain PFR10 Genome sequencing and assembly.</title>
        <authorList>
            <person name="Kim I."/>
        </authorList>
    </citation>
    <scope>NUCLEOTIDE SEQUENCE [LARGE SCALE GENOMIC DNA]</scope>
    <source>
        <strain evidence="1 2">PFR10</strain>
    </source>
</reference>
<name>A0ABU3RI84_9BACL</name>
<evidence type="ECO:0000313" key="2">
    <source>
        <dbReference type="Proteomes" id="UP001260980"/>
    </source>
</evidence>
<accession>A0ABU3RI84</accession>